<dbReference type="PANTHER" id="PTHR33099:SF7">
    <property type="entry name" value="MYND-TYPE DOMAIN-CONTAINING PROTEIN"/>
    <property type="match status" value="1"/>
</dbReference>
<dbReference type="Gene3D" id="2.60.120.620">
    <property type="entry name" value="q2cbj1_9rhob like domain"/>
    <property type="match status" value="1"/>
</dbReference>
<feature type="compositionally biased region" description="Low complexity" evidence="1">
    <location>
        <begin position="30"/>
        <end position="39"/>
    </location>
</feature>
<accession>A0AAI9EAQ1</accession>
<name>A0AAI9EAQ1_9PEZI</name>
<evidence type="ECO:0000256" key="1">
    <source>
        <dbReference type="SAM" id="MobiDB-lite"/>
    </source>
</evidence>
<dbReference type="PANTHER" id="PTHR33099">
    <property type="entry name" value="FE2OG DIOXYGENASE DOMAIN-CONTAINING PROTEIN"/>
    <property type="match status" value="1"/>
</dbReference>
<evidence type="ECO:0000259" key="2">
    <source>
        <dbReference type="PROSITE" id="PS51471"/>
    </source>
</evidence>
<dbReference type="InterPro" id="IPR005123">
    <property type="entry name" value="Oxoglu/Fe-dep_dioxygenase_dom"/>
</dbReference>
<proteinExistence type="predicted"/>
<evidence type="ECO:0000313" key="4">
    <source>
        <dbReference type="Proteomes" id="UP001296104"/>
    </source>
</evidence>
<feature type="compositionally biased region" description="Acidic residues" evidence="1">
    <location>
        <begin position="55"/>
        <end position="66"/>
    </location>
</feature>
<dbReference type="AlphaFoldDB" id="A0AAI9EAQ1"/>
<feature type="compositionally biased region" description="Basic and acidic residues" evidence="1">
    <location>
        <begin position="45"/>
        <end position="54"/>
    </location>
</feature>
<dbReference type="PROSITE" id="PS51471">
    <property type="entry name" value="FE2OG_OXY"/>
    <property type="match status" value="1"/>
</dbReference>
<dbReference type="EMBL" id="CAVMBE010000024">
    <property type="protein sequence ID" value="CAK4008688.1"/>
    <property type="molecule type" value="Genomic_DNA"/>
</dbReference>
<keyword evidence="4" id="KW-1185">Reference proteome</keyword>
<comment type="caution">
    <text evidence="3">The sequence shown here is derived from an EMBL/GenBank/DDBJ whole genome shotgun (WGS) entry which is preliminary data.</text>
</comment>
<gene>
    <name evidence="3" type="ORF">LECACI_7A004372</name>
</gene>
<protein>
    <recommendedName>
        <fullName evidence="2">Fe2OG dioxygenase domain-containing protein</fullName>
    </recommendedName>
</protein>
<sequence>MADPFGDLFTRMPSNTNNISLQSLHPQPPARAAAAPLHASYNIVNEERYFGARDESDEDDDEEMEDDSPHPHLPPRLPPRRGPSSPEEKDILRSLSETLDVESREATFTCGGKIPMVLTSTRDEAGNLTPRTHAKVHEQRITTKPITIRWGADGMGRLVSFPGHSEGTLQHLVSDCQPATFGRKGKDVYDESYRRAGAMSTENFMSDFCPYEAGIMDVVTQMLVPDISCDLDRPAPPTEVIMTAAEREQICEAFWRFAPRDEFAIPLTRVVEALESLGLPIPDGYMRPWTWTEFHCHAEQFILRRKMEAARRLRAAWEEKAFFRGLRAELYKLNVYSGPSGMFKKHVDTPRSQEQIGSLVVCLPVAFEGGELAVRHQGHQILYDWTTPSPSDEPAIHWAAFYSDIEHEVLPVTSGHRITLTYNLFLSPGTGLLTSPKPLSLQPENLPFHNHLTQSLSSQHFMPQGGHLGFHLAHSYPHTHPHKHKFVPKMLKGIDMAVYISLAAANLPTMLTPYPFTDQSYRLQKGNLLEALETDFNPGYEEDDADSDEVEDDLEEDEHGKLLEGGMTPNPYTEAWDVKVRKRFQGSVVWLNEGCGAAGREMRKACLAYGNQAELKVKYSSAAIVVRIPGWEERNGKGRTVERAIQID</sequence>
<feature type="compositionally biased region" description="Polar residues" evidence="1">
    <location>
        <begin position="12"/>
        <end position="23"/>
    </location>
</feature>
<feature type="region of interest" description="Disordered" evidence="1">
    <location>
        <begin position="537"/>
        <end position="567"/>
    </location>
</feature>
<reference evidence="3" key="1">
    <citation type="submission" date="2023-11" db="EMBL/GenBank/DDBJ databases">
        <authorList>
            <person name="Alioto T."/>
            <person name="Alioto T."/>
            <person name="Gomez Garrido J."/>
        </authorList>
    </citation>
    <scope>NUCLEOTIDE SEQUENCE</scope>
</reference>
<organism evidence="3 4">
    <name type="scientific">Lecanosticta acicola</name>
    <dbReference type="NCBI Taxonomy" id="111012"/>
    <lineage>
        <taxon>Eukaryota</taxon>
        <taxon>Fungi</taxon>
        <taxon>Dikarya</taxon>
        <taxon>Ascomycota</taxon>
        <taxon>Pezizomycotina</taxon>
        <taxon>Dothideomycetes</taxon>
        <taxon>Dothideomycetidae</taxon>
        <taxon>Mycosphaerellales</taxon>
        <taxon>Mycosphaerellaceae</taxon>
        <taxon>Lecanosticta</taxon>
    </lineage>
</organism>
<feature type="region of interest" description="Disordered" evidence="1">
    <location>
        <begin position="1"/>
        <end position="89"/>
    </location>
</feature>
<feature type="domain" description="Fe2OG dioxygenase" evidence="2">
    <location>
        <begin position="327"/>
        <end position="428"/>
    </location>
</feature>
<feature type="compositionally biased region" description="Acidic residues" evidence="1">
    <location>
        <begin position="540"/>
        <end position="557"/>
    </location>
</feature>
<evidence type="ECO:0000313" key="3">
    <source>
        <dbReference type="EMBL" id="CAK4008688.1"/>
    </source>
</evidence>
<dbReference type="Proteomes" id="UP001296104">
    <property type="component" value="Unassembled WGS sequence"/>
</dbReference>
<feature type="compositionally biased region" description="Pro residues" evidence="1">
    <location>
        <begin position="71"/>
        <end position="81"/>
    </location>
</feature>